<keyword evidence="3" id="KW-1185">Reference proteome</keyword>
<evidence type="ECO:0000313" key="3">
    <source>
        <dbReference type="Proteomes" id="UP000199423"/>
    </source>
</evidence>
<protein>
    <submittedName>
        <fullName evidence="2">Putative phosphatase</fullName>
    </submittedName>
</protein>
<accession>A0A1I7NLK3</accession>
<organism evidence="2 3">
    <name type="scientific">Hyphomicrobium facile</name>
    <dbReference type="NCBI Taxonomy" id="51670"/>
    <lineage>
        <taxon>Bacteria</taxon>
        <taxon>Pseudomonadati</taxon>
        <taxon>Pseudomonadota</taxon>
        <taxon>Alphaproteobacteria</taxon>
        <taxon>Hyphomicrobiales</taxon>
        <taxon>Hyphomicrobiaceae</taxon>
        <taxon>Hyphomicrobium</taxon>
    </lineage>
</organism>
<dbReference type="OrthoDB" id="9814896at2"/>
<sequence>MASPLKEAKRGLRRTSGALLHSAVHSPPSWLGTRFASALCYAEMLLIDYGLVRTVYNNRHRVGRDAWRSAQPAPHHIAWAGRRGVKTVINLRGEQSYGTRWLEQQACARHGLTLIDLTLRSRAAPSRAEFQAIKDVLEKAEYPILVHCKSGADRAGLMSVMISHLHDGQPIKDALSQLSLRYGHVRSADTGVLDAVFHRYLADEARTGIAFWDWIETVYDAREVNSTFKARGWANRLVNNILNRE</sequence>
<gene>
    <name evidence="2" type="ORF">SAMN04488557_2597</name>
</gene>
<dbReference type="RefSeq" id="WP_092868050.1">
    <property type="nucleotide sequence ID" value="NZ_FPCH01000002.1"/>
</dbReference>
<proteinExistence type="predicted"/>
<dbReference type="Proteomes" id="UP000199423">
    <property type="component" value="Unassembled WGS sequence"/>
</dbReference>
<feature type="domain" description="DSP-PTPase phosphatase fused to NAD+ Kinase" evidence="1">
    <location>
        <begin position="66"/>
        <end position="159"/>
    </location>
</feature>
<evidence type="ECO:0000259" key="1">
    <source>
        <dbReference type="Pfam" id="PF22741"/>
    </source>
</evidence>
<dbReference type="InterPro" id="IPR055214">
    <property type="entry name" value="PTP-NADK"/>
</dbReference>
<evidence type="ECO:0000313" key="2">
    <source>
        <dbReference type="EMBL" id="SFV35509.1"/>
    </source>
</evidence>
<reference evidence="3" key="1">
    <citation type="submission" date="2016-10" db="EMBL/GenBank/DDBJ databases">
        <authorList>
            <person name="Varghese N."/>
            <person name="Submissions S."/>
        </authorList>
    </citation>
    <scope>NUCLEOTIDE SEQUENCE [LARGE SCALE GENOMIC DNA]</scope>
    <source>
        <strain evidence="3">DSM 1565</strain>
    </source>
</reference>
<dbReference type="STRING" id="51670.SAMN04488557_2597"/>
<dbReference type="InterPro" id="IPR029021">
    <property type="entry name" value="Prot-tyrosine_phosphatase-like"/>
</dbReference>
<name>A0A1I7NLK3_9HYPH</name>
<dbReference type="EMBL" id="FPCH01000002">
    <property type="protein sequence ID" value="SFV35509.1"/>
    <property type="molecule type" value="Genomic_DNA"/>
</dbReference>
<dbReference type="Pfam" id="PF22741">
    <property type="entry name" value="PTP-NADK"/>
    <property type="match status" value="1"/>
</dbReference>
<dbReference type="AlphaFoldDB" id="A0A1I7NLK3"/>
<dbReference type="Gene3D" id="3.90.190.10">
    <property type="entry name" value="Protein tyrosine phosphatase superfamily"/>
    <property type="match status" value="1"/>
</dbReference>
<dbReference type="SUPFAM" id="SSF52799">
    <property type="entry name" value="(Phosphotyrosine protein) phosphatases II"/>
    <property type="match status" value="1"/>
</dbReference>